<dbReference type="CDD" id="cd00169">
    <property type="entry name" value="Chemokine"/>
    <property type="match status" value="1"/>
</dbReference>
<sequence length="107" mass="12016">MADVKTFLCILLLACCVTVTLQQVPVDCCLRSSDKRFDKARVVDYTEQRAGRGCAIDATILLTKRGRRLCMPAKGKWVRAVKSYVNQLRQECKNSFQETRCAGVKLG</sequence>
<name>A0A6P7NHZ8_BETSP</name>
<evidence type="ECO:0000256" key="2">
    <source>
        <dbReference type="SAM" id="SignalP"/>
    </source>
</evidence>
<protein>
    <submittedName>
        <fullName evidence="5">C-C motif chemokine 8-like</fullName>
    </submittedName>
</protein>
<dbReference type="Pfam" id="PF00048">
    <property type="entry name" value="IL8"/>
    <property type="match status" value="1"/>
</dbReference>
<organism evidence="4 5">
    <name type="scientific">Betta splendens</name>
    <name type="common">Siamese fighting fish</name>
    <dbReference type="NCBI Taxonomy" id="158456"/>
    <lineage>
        <taxon>Eukaryota</taxon>
        <taxon>Metazoa</taxon>
        <taxon>Chordata</taxon>
        <taxon>Craniata</taxon>
        <taxon>Vertebrata</taxon>
        <taxon>Euteleostomi</taxon>
        <taxon>Actinopterygii</taxon>
        <taxon>Neopterygii</taxon>
        <taxon>Teleostei</taxon>
        <taxon>Neoteleostei</taxon>
        <taxon>Acanthomorphata</taxon>
        <taxon>Anabantaria</taxon>
        <taxon>Anabantiformes</taxon>
        <taxon>Anabantoidei</taxon>
        <taxon>Osphronemidae</taxon>
        <taxon>Betta</taxon>
    </lineage>
</organism>
<evidence type="ECO:0000313" key="5">
    <source>
        <dbReference type="RefSeq" id="XP_029017778.1"/>
    </source>
</evidence>
<keyword evidence="4" id="KW-1185">Reference proteome</keyword>
<dbReference type="InterPro" id="IPR036048">
    <property type="entry name" value="Interleukin_8-like_sf"/>
</dbReference>
<dbReference type="RefSeq" id="XP_029017778.1">
    <property type="nucleotide sequence ID" value="XM_029161945.3"/>
</dbReference>
<dbReference type="InParanoid" id="A0A6P7NHZ8"/>
<dbReference type="GO" id="GO:0006955">
    <property type="term" value="P:immune response"/>
    <property type="evidence" value="ECO:0007669"/>
    <property type="project" value="InterPro"/>
</dbReference>
<dbReference type="Proteomes" id="UP000515150">
    <property type="component" value="Chromosome 9"/>
</dbReference>
<evidence type="ECO:0000256" key="1">
    <source>
        <dbReference type="ARBA" id="ARBA00022514"/>
    </source>
</evidence>
<accession>A0A6P7NHZ8</accession>
<keyword evidence="1" id="KW-0202">Cytokine</keyword>
<gene>
    <name evidence="5" type="primary">LOC114862058</name>
</gene>
<dbReference type="OrthoDB" id="8900217at2759"/>
<proteinExistence type="predicted"/>
<dbReference type="FunCoup" id="A0A6P7NHZ8">
    <property type="interactions" value="54"/>
</dbReference>
<dbReference type="GO" id="GO:0008009">
    <property type="term" value="F:chemokine activity"/>
    <property type="evidence" value="ECO:0007669"/>
    <property type="project" value="InterPro"/>
</dbReference>
<dbReference type="GeneID" id="114862058"/>
<dbReference type="GO" id="GO:0005615">
    <property type="term" value="C:extracellular space"/>
    <property type="evidence" value="ECO:0007669"/>
    <property type="project" value="UniProtKB-KW"/>
</dbReference>
<dbReference type="KEGG" id="bspl:114862058"/>
<dbReference type="SMART" id="SM00199">
    <property type="entry name" value="SCY"/>
    <property type="match status" value="1"/>
</dbReference>
<evidence type="ECO:0000313" key="4">
    <source>
        <dbReference type="Proteomes" id="UP000515150"/>
    </source>
</evidence>
<reference evidence="5" key="1">
    <citation type="submission" date="2025-08" db="UniProtKB">
        <authorList>
            <consortium name="RefSeq"/>
        </authorList>
    </citation>
    <scope>IDENTIFICATION</scope>
</reference>
<feature type="chain" id="PRO_5027983629" evidence="2">
    <location>
        <begin position="23"/>
        <end position="107"/>
    </location>
</feature>
<dbReference type="AlphaFoldDB" id="A0A6P7NHZ8"/>
<feature type="signal peptide" evidence="2">
    <location>
        <begin position="1"/>
        <end position="22"/>
    </location>
</feature>
<evidence type="ECO:0000259" key="3">
    <source>
        <dbReference type="SMART" id="SM00199"/>
    </source>
</evidence>
<dbReference type="InterPro" id="IPR001811">
    <property type="entry name" value="Chemokine_IL8-like_dom"/>
</dbReference>
<dbReference type="SUPFAM" id="SSF54117">
    <property type="entry name" value="Interleukin 8-like chemokines"/>
    <property type="match status" value="1"/>
</dbReference>
<dbReference type="Gene3D" id="2.40.50.40">
    <property type="match status" value="1"/>
</dbReference>
<keyword evidence="2" id="KW-0732">Signal</keyword>
<feature type="domain" description="Chemokine interleukin-8-like" evidence="3">
    <location>
        <begin position="25"/>
        <end position="85"/>
    </location>
</feature>